<comment type="caution">
    <text evidence="8">The sequence shown here is derived from an EMBL/GenBank/DDBJ whole genome shotgun (WGS) entry which is preliminary data.</text>
</comment>
<sequence>MVNLRSALVLGIAQICHLGAVQATVSPQRMVHDLQALLSAGSEVMLASNASYAQDFTSRFSESHSPSFVVGAKPKKVSDIQKVVRYASQNNVPFLATGGGHGYTWSLGQLQNAIQIDLGNFQTVEIDTAANTMTVGGAVRIGNVTHDLVAVGKEFRMYGTASDNLLSAEVVTGTGELLNVSATSHPDLWYGLRGAGFNYGIATRLKYRIHPATNKGKVTVINAMFPAALNGSVWEACNSYVGHQPKELSILFAIRFNETLGGISPVGAFIYFGPKEEALKVVKPFLDLKPLYVEVHESNYAEFSSVALYQDVADIGSRKAIDFAPFTLNLYKVDVKNIVNVINYMNSSLTRNNDLKGATLSWAQYPLDGFLRYPVQSSAFAYRDVIVYFSIDGFTPEIAKLPLLDDFGKGLRSLLQLGSGRPDLETYVHFGHGDEGPRSWYSAAKLPRLSALKRVYDPHNLFRWYNPVPTIGH</sequence>
<keyword evidence="9" id="KW-1185">Reference proteome</keyword>
<evidence type="ECO:0000256" key="4">
    <source>
        <dbReference type="ARBA" id="ARBA00022827"/>
    </source>
</evidence>
<evidence type="ECO:0000313" key="8">
    <source>
        <dbReference type="EMBL" id="KAK3902472.1"/>
    </source>
</evidence>
<feature type="domain" description="FAD-binding PCMH-type" evidence="7">
    <location>
        <begin position="62"/>
        <end position="261"/>
    </location>
</feature>
<keyword evidence="4" id="KW-0274">FAD</keyword>
<dbReference type="Gene3D" id="3.30.465.10">
    <property type="match status" value="2"/>
</dbReference>
<keyword evidence="6" id="KW-0732">Signal</keyword>
<organism evidence="8 9">
    <name type="scientific">Staphylotrichum tortipilum</name>
    <dbReference type="NCBI Taxonomy" id="2831512"/>
    <lineage>
        <taxon>Eukaryota</taxon>
        <taxon>Fungi</taxon>
        <taxon>Dikarya</taxon>
        <taxon>Ascomycota</taxon>
        <taxon>Pezizomycotina</taxon>
        <taxon>Sordariomycetes</taxon>
        <taxon>Sordariomycetidae</taxon>
        <taxon>Sordariales</taxon>
        <taxon>Chaetomiaceae</taxon>
        <taxon>Staphylotrichum</taxon>
    </lineage>
</organism>
<keyword evidence="3" id="KW-0285">Flavoprotein</keyword>
<comment type="similarity">
    <text evidence="2">Belongs to the oxygen-dependent FAD-linked oxidoreductase family.</text>
</comment>
<reference evidence="8" key="1">
    <citation type="journal article" date="2023" name="Mol. Phylogenet. Evol.">
        <title>Genome-scale phylogeny and comparative genomics of the fungal order Sordariales.</title>
        <authorList>
            <person name="Hensen N."/>
            <person name="Bonometti L."/>
            <person name="Westerberg I."/>
            <person name="Brannstrom I.O."/>
            <person name="Guillou S."/>
            <person name="Cros-Aarteil S."/>
            <person name="Calhoun S."/>
            <person name="Haridas S."/>
            <person name="Kuo A."/>
            <person name="Mondo S."/>
            <person name="Pangilinan J."/>
            <person name="Riley R."/>
            <person name="LaButti K."/>
            <person name="Andreopoulos B."/>
            <person name="Lipzen A."/>
            <person name="Chen C."/>
            <person name="Yan M."/>
            <person name="Daum C."/>
            <person name="Ng V."/>
            <person name="Clum A."/>
            <person name="Steindorff A."/>
            <person name="Ohm R.A."/>
            <person name="Martin F."/>
            <person name="Silar P."/>
            <person name="Natvig D.O."/>
            <person name="Lalanne C."/>
            <person name="Gautier V."/>
            <person name="Ament-Velasquez S.L."/>
            <person name="Kruys A."/>
            <person name="Hutchinson M.I."/>
            <person name="Powell A.J."/>
            <person name="Barry K."/>
            <person name="Miller A.N."/>
            <person name="Grigoriev I.V."/>
            <person name="Debuchy R."/>
            <person name="Gladieux P."/>
            <person name="Hiltunen Thoren M."/>
            <person name="Johannesson H."/>
        </authorList>
    </citation>
    <scope>NUCLEOTIDE SEQUENCE</scope>
    <source>
        <strain evidence="8">CBS 103.79</strain>
    </source>
</reference>
<evidence type="ECO:0000256" key="1">
    <source>
        <dbReference type="ARBA" id="ARBA00001974"/>
    </source>
</evidence>
<dbReference type="InterPro" id="IPR012951">
    <property type="entry name" value="BBE"/>
</dbReference>
<dbReference type="PANTHER" id="PTHR42973">
    <property type="entry name" value="BINDING OXIDOREDUCTASE, PUTATIVE (AFU_ORTHOLOGUE AFUA_1G17690)-RELATED"/>
    <property type="match status" value="1"/>
</dbReference>
<dbReference type="Gene3D" id="3.40.462.20">
    <property type="match status" value="1"/>
</dbReference>
<dbReference type="Pfam" id="PF08031">
    <property type="entry name" value="BBE"/>
    <property type="match status" value="1"/>
</dbReference>
<dbReference type="InterPro" id="IPR016169">
    <property type="entry name" value="FAD-bd_PCMH_sub2"/>
</dbReference>
<dbReference type="PROSITE" id="PS51387">
    <property type="entry name" value="FAD_PCMH"/>
    <property type="match status" value="1"/>
</dbReference>
<dbReference type="SUPFAM" id="SSF56176">
    <property type="entry name" value="FAD-binding/transporter-associated domain-like"/>
    <property type="match status" value="1"/>
</dbReference>
<reference evidence="8" key="2">
    <citation type="submission" date="2023-05" db="EMBL/GenBank/DDBJ databases">
        <authorList>
            <consortium name="Lawrence Berkeley National Laboratory"/>
            <person name="Steindorff A."/>
            <person name="Hensen N."/>
            <person name="Bonometti L."/>
            <person name="Westerberg I."/>
            <person name="Brannstrom I.O."/>
            <person name="Guillou S."/>
            <person name="Cros-Aarteil S."/>
            <person name="Calhoun S."/>
            <person name="Haridas S."/>
            <person name="Kuo A."/>
            <person name="Mondo S."/>
            <person name="Pangilinan J."/>
            <person name="Riley R."/>
            <person name="Labutti K."/>
            <person name="Andreopoulos B."/>
            <person name="Lipzen A."/>
            <person name="Chen C."/>
            <person name="Yanf M."/>
            <person name="Daum C."/>
            <person name="Ng V."/>
            <person name="Clum A."/>
            <person name="Ohm R."/>
            <person name="Martin F."/>
            <person name="Silar P."/>
            <person name="Natvig D."/>
            <person name="Lalanne C."/>
            <person name="Gautier V."/>
            <person name="Ament-Velasquez S.L."/>
            <person name="Kruys A."/>
            <person name="Hutchinson M.I."/>
            <person name="Powell A.J."/>
            <person name="Barry K."/>
            <person name="Miller A.N."/>
            <person name="Grigoriev I.V."/>
            <person name="Debuchy R."/>
            <person name="Gladieux P."/>
            <person name="Thoren M.H."/>
            <person name="Johannesson H."/>
        </authorList>
    </citation>
    <scope>NUCLEOTIDE SEQUENCE</scope>
    <source>
        <strain evidence="8">CBS 103.79</strain>
    </source>
</reference>
<accession>A0AAN6MM36</accession>
<name>A0AAN6MM36_9PEZI</name>
<protein>
    <recommendedName>
        <fullName evidence="7">FAD-binding PCMH-type domain-containing protein</fullName>
    </recommendedName>
</protein>
<dbReference type="GO" id="GO:0016491">
    <property type="term" value="F:oxidoreductase activity"/>
    <property type="evidence" value="ECO:0007669"/>
    <property type="project" value="UniProtKB-KW"/>
</dbReference>
<dbReference type="InterPro" id="IPR006094">
    <property type="entry name" value="Oxid_FAD_bind_N"/>
</dbReference>
<dbReference type="Proteomes" id="UP001303889">
    <property type="component" value="Unassembled WGS sequence"/>
</dbReference>
<feature type="signal peptide" evidence="6">
    <location>
        <begin position="1"/>
        <end position="23"/>
    </location>
</feature>
<dbReference type="EMBL" id="MU855507">
    <property type="protein sequence ID" value="KAK3902472.1"/>
    <property type="molecule type" value="Genomic_DNA"/>
</dbReference>
<dbReference type="Pfam" id="PF01565">
    <property type="entry name" value="FAD_binding_4"/>
    <property type="match status" value="1"/>
</dbReference>
<evidence type="ECO:0000256" key="5">
    <source>
        <dbReference type="ARBA" id="ARBA00023002"/>
    </source>
</evidence>
<dbReference type="PANTHER" id="PTHR42973:SF39">
    <property type="entry name" value="FAD-BINDING PCMH-TYPE DOMAIN-CONTAINING PROTEIN"/>
    <property type="match status" value="1"/>
</dbReference>
<evidence type="ECO:0000256" key="2">
    <source>
        <dbReference type="ARBA" id="ARBA00005466"/>
    </source>
</evidence>
<dbReference type="InterPro" id="IPR050416">
    <property type="entry name" value="FAD-linked_Oxidoreductase"/>
</dbReference>
<proteinExistence type="inferred from homology"/>
<keyword evidence="5" id="KW-0560">Oxidoreductase</keyword>
<dbReference type="InterPro" id="IPR036318">
    <property type="entry name" value="FAD-bd_PCMH-like_sf"/>
</dbReference>
<feature type="chain" id="PRO_5042917640" description="FAD-binding PCMH-type domain-containing protein" evidence="6">
    <location>
        <begin position="24"/>
        <end position="473"/>
    </location>
</feature>
<evidence type="ECO:0000256" key="6">
    <source>
        <dbReference type="SAM" id="SignalP"/>
    </source>
</evidence>
<dbReference type="GO" id="GO:0071949">
    <property type="term" value="F:FAD binding"/>
    <property type="evidence" value="ECO:0007669"/>
    <property type="project" value="InterPro"/>
</dbReference>
<gene>
    <name evidence="8" type="ORF">C8A05DRAFT_15473</name>
</gene>
<evidence type="ECO:0000256" key="3">
    <source>
        <dbReference type="ARBA" id="ARBA00022630"/>
    </source>
</evidence>
<dbReference type="InterPro" id="IPR016166">
    <property type="entry name" value="FAD-bd_PCMH"/>
</dbReference>
<comment type="cofactor">
    <cofactor evidence="1">
        <name>FAD</name>
        <dbReference type="ChEBI" id="CHEBI:57692"/>
    </cofactor>
</comment>
<evidence type="ECO:0000313" key="9">
    <source>
        <dbReference type="Proteomes" id="UP001303889"/>
    </source>
</evidence>
<dbReference type="AlphaFoldDB" id="A0AAN6MM36"/>
<evidence type="ECO:0000259" key="7">
    <source>
        <dbReference type="PROSITE" id="PS51387"/>
    </source>
</evidence>